<name>A0A3G6MWS0_9FLAO</name>
<sequence length="67" mass="8125">MKKWDSWLLNIKMESEIFTQPKTREKSYFTHLICKKAELINSPYTKDRDWQPLGENDKYILFVSVKN</sequence>
<accession>A0A3G6MWS0</accession>
<organism evidence="1 2">
    <name type="scientific">Chryseobacterium indoltheticum</name>
    <dbReference type="NCBI Taxonomy" id="254"/>
    <lineage>
        <taxon>Bacteria</taxon>
        <taxon>Pseudomonadati</taxon>
        <taxon>Bacteroidota</taxon>
        <taxon>Flavobacteriia</taxon>
        <taxon>Flavobacteriales</taxon>
        <taxon>Weeksellaceae</taxon>
        <taxon>Chryseobacterium group</taxon>
        <taxon>Chryseobacterium</taxon>
    </lineage>
</organism>
<protein>
    <submittedName>
        <fullName evidence="1">Uncharacterized protein</fullName>
    </submittedName>
</protein>
<evidence type="ECO:0000313" key="2">
    <source>
        <dbReference type="Proteomes" id="UP000269076"/>
    </source>
</evidence>
<proteinExistence type="predicted"/>
<dbReference type="Proteomes" id="UP000269076">
    <property type="component" value="Chromosome"/>
</dbReference>
<dbReference type="AlphaFoldDB" id="A0A3G6MWS0"/>
<gene>
    <name evidence="1" type="ORF">EG340_03735</name>
</gene>
<evidence type="ECO:0000313" key="1">
    <source>
        <dbReference type="EMBL" id="AZA60202.1"/>
    </source>
</evidence>
<reference evidence="1 2" key="1">
    <citation type="submission" date="2018-11" db="EMBL/GenBank/DDBJ databases">
        <title>Proposal to divide the Flavobacteriaceae and reorganize its genera based on Amino Acid Identity values calculated from whole genome sequences.</title>
        <authorList>
            <person name="Nicholson A.C."/>
            <person name="Gulvik C.A."/>
            <person name="Whitney A.M."/>
            <person name="Humrighouse B.W."/>
            <person name="Bell M."/>
            <person name="Holmes B."/>
            <person name="Steigerwalt A."/>
            <person name="Villarma A."/>
            <person name="Sheth M."/>
            <person name="Batra D."/>
            <person name="Pryor J."/>
            <person name="Bernardet J.-F."/>
            <person name="Hugo C."/>
            <person name="Kampfer P."/>
            <person name="Newman J."/>
            <person name="Mcquiston J.R."/>
        </authorList>
    </citation>
    <scope>NUCLEOTIDE SEQUENCE [LARGE SCALE GENOMIC DNA]</scope>
    <source>
        <strain evidence="1 2">G0211</strain>
    </source>
</reference>
<dbReference type="EMBL" id="CP033928">
    <property type="protein sequence ID" value="AZA60202.1"/>
    <property type="molecule type" value="Genomic_DNA"/>
</dbReference>